<keyword evidence="1" id="KW-0175">Coiled coil</keyword>
<evidence type="ECO:0000256" key="2">
    <source>
        <dbReference type="SAM" id="MobiDB-lite"/>
    </source>
</evidence>
<name>A0A5C3NTW3_9APHY</name>
<keyword evidence="4" id="KW-1185">Reference proteome</keyword>
<protein>
    <recommendedName>
        <fullName evidence="5">F-box domain-containing protein</fullName>
    </recommendedName>
</protein>
<reference evidence="3 4" key="1">
    <citation type="journal article" date="2019" name="Nat. Ecol. Evol.">
        <title>Megaphylogeny resolves global patterns of mushroom evolution.</title>
        <authorList>
            <person name="Varga T."/>
            <person name="Krizsan K."/>
            <person name="Foldi C."/>
            <person name="Dima B."/>
            <person name="Sanchez-Garcia M."/>
            <person name="Sanchez-Ramirez S."/>
            <person name="Szollosi G.J."/>
            <person name="Szarkandi J.G."/>
            <person name="Papp V."/>
            <person name="Albert L."/>
            <person name="Andreopoulos W."/>
            <person name="Angelini C."/>
            <person name="Antonin V."/>
            <person name="Barry K.W."/>
            <person name="Bougher N.L."/>
            <person name="Buchanan P."/>
            <person name="Buyck B."/>
            <person name="Bense V."/>
            <person name="Catcheside P."/>
            <person name="Chovatia M."/>
            <person name="Cooper J."/>
            <person name="Damon W."/>
            <person name="Desjardin D."/>
            <person name="Finy P."/>
            <person name="Geml J."/>
            <person name="Haridas S."/>
            <person name="Hughes K."/>
            <person name="Justo A."/>
            <person name="Karasinski D."/>
            <person name="Kautmanova I."/>
            <person name="Kiss B."/>
            <person name="Kocsube S."/>
            <person name="Kotiranta H."/>
            <person name="LaButti K.M."/>
            <person name="Lechner B.E."/>
            <person name="Liimatainen K."/>
            <person name="Lipzen A."/>
            <person name="Lukacs Z."/>
            <person name="Mihaltcheva S."/>
            <person name="Morgado L.N."/>
            <person name="Niskanen T."/>
            <person name="Noordeloos M.E."/>
            <person name="Ohm R.A."/>
            <person name="Ortiz-Santana B."/>
            <person name="Ovrebo C."/>
            <person name="Racz N."/>
            <person name="Riley R."/>
            <person name="Savchenko A."/>
            <person name="Shiryaev A."/>
            <person name="Soop K."/>
            <person name="Spirin V."/>
            <person name="Szebenyi C."/>
            <person name="Tomsovsky M."/>
            <person name="Tulloss R.E."/>
            <person name="Uehling J."/>
            <person name="Grigoriev I.V."/>
            <person name="Vagvolgyi C."/>
            <person name="Papp T."/>
            <person name="Martin F.M."/>
            <person name="Miettinen O."/>
            <person name="Hibbett D.S."/>
            <person name="Nagy L.G."/>
        </authorList>
    </citation>
    <scope>NUCLEOTIDE SEQUENCE [LARGE SCALE GENOMIC DNA]</scope>
    <source>
        <strain evidence="3 4">HHB13444</strain>
    </source>
</reference>
<dbReference type="Proteomes" id="UP000308197">
    <property type="component" value="Unassembled WGS sequence"/>
</dbReference>
<dbReference type="InParanoid" id="A0A5C3NTW3"/>
<dbReference type="InterPro" id="IPR032675">
    <property type="entry name" value="LRR_dom_sf"/>
</dbReference>
<organism evidence="3 4">
    <name type="scientific">Polyporus arcularius HHB13444</name>
    <dbReference type="NCBI Taxonomy" id="1314778"/>
    <lineage>
        <taxon>Eukaryota</taxon>
        <taxon>Fungi</taxon>
        <taxon>Dikarya</taxon>
        <taxon>Basidiomycota</taxon>
        <taxon>Agaricomycotina</taxon>
        <taxon>Agaricomycetes</taxon>
        <taxon>Polyporales</taxon>
        <taxon>Polyporaceae</taxon>
        <taxon>Polyporus</taxon>
    </lineage>
</organism>
<gene>
    <name evidence="3" type="ORF">K466DRAFT_366618</name>
</gene>
<feature type="compositionally biased region" description="Acidic residues" evidence="2">
    <location>
        <begin position="573"/>
        <end position="593"/>
    </location>
</feature>
<evidence type="ECO:0008006" key="5">
    <source>
        <dbReference type="Google" id="ProtNLM"/>
    </source>
</evidence>
<evidence type="ECO:0000313" key="4">
    <source>
        <dbReference type="Proteomes" id="UP000308197"/>
    </source>
</evidence>
<dbReference type="AlphaFoldDB" id="A0A5C3NTW3"/>
<feature type="coiled-coil region" evidence="1">
    <location>
        <begin position="19"/>
        <end position="46"/>
    </location>
</feature>
<accession>A0A5C3NTW3</accession>
<sequence>MPGGTGHMDELLDGILSGVAQLRKENVKLKQDIEIQETRINSLETHVTDLCPEIALLRREHAAMKAAMLSLMRQGGWQSQAAKPVKPSFSDLPVELTRRIFKEILPPHYQYDPSITEGANNPWLRDMRLKKALPLLCKATYWPGMEILYEDIVIRRMGQISALAQTLRSDDLGQKLALLVKTIRIDSCPVWLPCADVLREDLAFILSQCTALTRFSYRPHDNFSTVGPFEEHDVQYHGWFNPTWLYQQSFEPEVEPLLARCFASGLRSLSLGVSLDCTTVRCLHHILSSAERLESLTLGPAKGCSACHTLIGMPQLQLPRLKELQLYYGTASESDIDSHIRSCWQMPLLTRLTIMLREWAAVSTLIETVGHGLTYLHLYPLADALRKSQCSSINTLATACPKIEHLVMPLAIVATWPNGLPISKLEIILHSPTLRYLDLWGDLHDKILPRPDPDRRSLREQIIHSQSQVPSLRCVRLLATSKFPGLQWKHSTRTSNRNPDWPVICHPALLDEGSDEVLYYRLPRAVVAQTAFALVPRDRCFSSRILDDDHWPDAYEGDGMTATLWRRWSSSDSEAEEQDEGETMERDDDEEGSGEGREGGEAEVAHTHGDHDSDTETDDEDLSNELAGEDLQLQVQLSRDDVLASFSSSRDTEAYRHVAVWEA</sequence>
<dbReference type="EMBL" id="ML211710">
    <property type="protein sequence ID" value="TFK80774.1"/>
    <property type="molecule type" value="Genomic_DNA"/>
</dbReference>
<feature type="compositionally biased region" description="Basic and acidic residues" evidence="2">
    <location>
        <begin position="594"/>
        <end position="614"/>
    </location>
</feature>
<proteinExistence type="predicted"/>
<evidence type="ECO:0000313" key="3">
    <source>
        <dbReference type="EMBL" id="TFK80774.1"/>
    </source>
</evidence>
<dbReference type="Gene3D" id="3.80.10.10">
    <property type="entry name" value="Ribonuclease Inhibitor"/>
    <property type="match status" value="1"/>
</dbReference>
<feature type="region of interest" description="Disordered" evidence="2">
    <location>
        <begin position="566"/>
        <end position="633"/>
    </location>
</feature>
<evidence type="ECO:0000256" key="1">
    <source>
        <dbReference type="SAM" id="Coils"/>
    </source>
</evidence>